<keyword evidence="4" id="KW-1185">Reference proteome</keyword>
<dbReference type="PROSITE" id="PS51096">
    <property type="entry name" value="PTS_EIIA_TYPE_4"/>
    <property type="match status" value="1"/>
</dbReference>
<evidence type="ECO:0000313" key="3">
    <source>
        <dbReference type="EMBL" id="MBC2769557.1"/>
    </source>
</evidence>
<accession>A0A842HMK9</accession>
<protein>
    <submittedName>
        <fullName evidence="3">PTS sugar transporter subunit IIA</fullName>
    </submittedName>
</protein>
<proteinExistence type="predicted"/>
<dbReference type="InterPro" id="IPR036662">
    <property type="entry name" value="PTS_EIIA_man-typ_sf"/>
</dbReference>
<dbReference type="Proteomes" id="UP000545386">
    <property type="component" value="Unassembled WGS sequence"/>
</dbReference>
<dbReference type="GO" id="GO:0016020">
    <property type="term" value="C:membrane"/>
    <property type="evidence" value="ECO:0007669"/>
    <property type="project" value="InterPro"/>
</dbReference>
<keyword evidence="3" id="KW-0813">Transport</keyword>
<evidence type="ECO:0000259" key="2">
    <source>
        <dbReference type="PROSITE" id="PS51096"/>
    </source>
</evidence>
<gene>
    <name evidence="3" type="ORF">GTU67_06470</name>
</gene>
<dbReference type="GO" id="GO:0009401">
    <property type="term" value="P:phosphoenolpyruvate-dependent sugar phosphotransferase system"/>
    <property type="evidence" value="ECO:0007669"/>
    <property type="project" value="InterPro"/>
</dbReference>
<evidence type="ECO:0000313" key="4">
    <source>
        <dbReference type="Proteomes" id="UP000545386"/>
    </source>
</evidence>
<dbReference type="AlphaFoldDB" id="A0A842HMK9"/>
<feature type="domain" description="PTS EIIA type-4" evidence="2">
    <location>
        <begin position="1"/>
        <end position="126"/>
    </location>
</feature>
<organism evidence="3 4">
    <name type="scientific">Pusillimonas minor</name>
    <dbReference type="NCBI Taxonomy" id="2697024"/>
    <lineage>
        <taxon>Bacteria</taxon>
        <taxon>Pseudomonadati</taxon>
        <taxon>Pseudomonadota</taxon>
        <taxon>Betaproteobacteria</taxon>
        <taxon>Burkholderiales</taxon>
        <taxon>Alcaligenaceae</taxon>
        <taxon>Pusillimonas</taxon>
    </lineage>
</organism>
<dbReference type="RefSeq" id="WP_185779269.1">
    <property type="nucleotide sequence ID" value="NZ_JACJUU010000003.1"/>
</dbReference>
<comment type="caution">
    <text evidence="3">The sequence shown here is derived from an EMBL/GenBank/DDBJ whole genome shotgun (WGS) entry which is preliminary data.</text>
</comment>
<dbReference type="GO" id="GO:0016740">
    <property type="term" value="F:transferase activity"/>
    <property type="evidence" value="ECO:0007669"/>
    <property type="project" value="UniProtKB-KW"/>
</dbReference>
<dbReference type="SUPFAM" id="SSF53062">
    <property type="entry name" value="PTS system fructose IIA component-like"/>
    <property type="match status" value="1"/>
</dbReference>
<dbReference type="PANTHER" id="PTHR33799:SF1">
    <property type="entry name" value="PTS SYSTEM MANNOSE-SPECIFIC EIIAB COMPONENT-RELATED"/>
    <property type="match status" value="1"/>
</dbReference>
<dbReference type="Pfam" id="PF03610">
    <property type="entry name" value="EIIA-man"/>
    <property type="match status" value="1"/>
</dbReference>
<reference evidence="3 4" key="1">
    <citation type="submission" date="2020-08" db="EMBL/GenBank/DDBJ databases">
        <title>Paraeoetvoesia sp. YC-7-48 draft genome sequence.</title>
        <authorList>
            <person name="Yao L."/>
        </authorList>
    </citation>
    <scope>NUCLEOTIDE SEQUENCE [LARGE SCALE GENOMIC DNA]</scope>
    <source>
        <strain evidence="4">YC-7-48</strain>
    </source>
</reference>
<keyword evidence="1" id="KW-0808">Transferase</keyword>
<sequence>MIRVILIMHEPLGAALVSCARHVLGQEPDLTLFDIHPSDTPEKRLPDILAAVCAAPPAQTLMLADIYGATPYNTARKALDMARSQGYDVELLTGANLCMVLKALTGPRDDFHALVRSVRASAERGIVRAGDAP</sequence>
<dbReference type="Gene3D" id="3.40.50.510">
    <property type="entry name" value="Phosphotransferase system, mannose-type IIA component"/>
    <property type="match status" value="1"/>
</dbReference>
<evidence type="ECO:0000256" key="1">
    <source>
        <dbReference type="ARBA" id="ARBA00022679"/>
    </source>
</evidence>
<keyword evidence="3" id="KW-0762">Sugar transport</keyword>
<dbReference type="EMBL" id="JACJUU010000003">
    <property type="protein sequence ID" value="MBC2769557.1"/>
    <property type="molecule type" value="Genomic_DNA"/>
</dbReference>
<dbReference type="PANTHER" id="PTHR33799">
    <property type="entry name" value="PTS PERMEASE-RELATED-RELATED"/>
    <property type="match status" value="1"/>
</dbReference>
<dbReference type="InterPro" id="IPR004701">
    <property type="entry name" value="PTS_EIIA_man-typ"/>
</dbReference>
<name>A0A842HMK9_9BURK</name>
<dbReference type="InterPro" id="IPR051471">
    <property type="entry name" value="Bacterial_PTS_sugar_comp"/>
</dbReference>